<keyword evidence="2" id="KW-1003">Cell membrane</keyword>
<dbReference type="InterPro" id="IPR051211">
    <property type="entry name" value="PG_lysyltransferase"/>
</dbReference>
<evidence type="ECO:0000313" key="7">
    <source>
        <dbReference type="EMBL" id="GLW89934.1"/>
    </source>
</evidence>
<dbReference type="GO" id="GO:0005886">
    <property type="term" value="C:plasma membrane"/>
    <property type="evidence" value="ECO:0007669"/>
    <property type="project" value="UniProtKB-SubCell"/>
</dbReference>
<keyword evidence="8" id="KW-1185">Reference proteome</keyword>
<evidence type="ECO:0000256" key="2">
    <source>
        <dbReference type="ARBA" id="ARBA00022475"/>
    </source>
</evidence>
<dbReference type="EMBL" id="BSSD01000001">
    <property type="protein sequence ID" value="GLW89934.1"/>
    <property type="molecule type" value="Genomic_DNA"/>
</dbReference>
<keyword evidence="3" id="KW-0812">Transmembrane</keyword>
<keyword evidence="4" id="KW-1133">Transmembrane helix</keyword>
<dbReference type="Proteomes" id="UP001165042">
    <property type="component" value="Unassembled WGS sequence"/>
</dbReference>
<dbReference type="SUPFAM" id="SSF55729">
    <property type="entry name" value="Acyl-CoA N-acyltransferases (Nat)"/>
    <property type="match status" value="1"/>
</dbReference>
<name>A0A9W6QK17_9PSEU</name>
<keyword evidence="5" id="KW-0472">Membrane</keyword>
<reference evidence="7" key="1">
    <citation type="submission" date="2023-02" db="EMBL/GenBank/DDBJ databases">
        <title>Actinokineospora globicatena NBRC 15670.</title>
        <authorList>
            <person name="Ichikawa N."/>
            <person name="Sato H."/>
            <person name="Tonouchi N."/>
        </authorList>
    </citation>
    <scope>NUCLEOTIDE SEQUENCE</scope>
    <source>
        <strain evidence="7">NBRC 15670</strain>
    </source>
</reference>
<dbReference type="RefSeq" id="WP_285607505.1">
    <property type="nucleotide sequence ID" value="NZ_BSSD01000001.1"/>
</dbReference>
<comment type="caution">
    <text evidence="7">The sequence shown here is derived from an EMBL/GenBank/DDBJ whole genome shotgun (WGS) entry which is preliminary data.</text>
</comment>
<evidence type="ECO:0000256" key="1">
    <source>
        <dbReference type="ARBA" id="ARBA00004651"/>
    </source>
</evidence>
<dbReference type="InterPro" id="IPR016181">
    <property type="entry name" value="Acyl_CoA_acyltransferase"/>
</dbReference>
<dbReference type="AlphaFoldDB" id="A0A9W6QK17"/>
<evidence type="ECO:0000259" key="6">
    <source>
        <dbReference type="Pfam" id="PF09924"/>
    </source>
</evidence>
<dbReference type="InterPro" id="IPR024320">
    <property type="entry name" value="LPG_synthase_C"/>
</dbReference>
<dbReference type="PANTHER" id="PTHR34697">
    <property type="entry name" value="PHOSPHATIDYLGLYCEROL LYSYLTRANSFERASE"/>
    <property type="match status" value="1"/>
</dbReference>
<accession>A0A9W6QK17</accession>
<protein>
    <recommendedName>
        <fullName evidence="6">Phosphatidylglycerol lysyltransferase C-terminal domain-containing protein</fullName>
    </recommendedName>
</protein>
<dbReference type="Pfam" id="PF09924">
    <property type="entry name" value="LPG_synthase_C"/>
    <property type="match status" value="1"/>
</dbReference>
<sequence length="330" mass="36222">MTTSTDAPALSAIQTHTQAENPAAFLALNEGTAYFTAPGLDGVIAYRPVGRYHVQFGGPFAADADYLPLLRAFREHTHAAGAKVVAVQLQRHDAERYAADGYTVNQVGASYSVDLAEFTMAGTRFMRLRNKIARSARAGLTVQEVDFDQWADRVADLDRTWLRGKGEDTRELGFLVGQRGGHLQPHRRLFAGVLDGELAGYISYSPVYGTRSGWLHDLSRRVPGELPGIMESINATAIDTFRGEGAGWLHFGFTPFTGLADALELPTVHFGFAQIVKVLFEHGEALYPARTQLAYKQKWYPHLVTPEYLAFDGEADLAAFAHVFRAAGAF</sequence>
<dbReference type="GO" id="GO:0055091">
    <property type="term" value="P:phospholipid homeostasis"/>
    <property type="evidence" value="ECO:0007669"/>
    <property type="project" value="TreeGrafter"/>
</dbReference>
<gene>
    <name evidence="7" type="ORF">Aglo03_07500</name>
</gene>
<organism evidence="7 8">
    <name type="scientific">Actinokineospora globicatena</name>
    <dbReference type="NCBI Taxonomy" id="103729"/>
    <lineage>
        <taxon>Bacteria</taxon>
        <taxon>Bacillati</taxon>
        <taxon>Actinomycetota</taxon>
        <taxon>Actinomycetes</taxon>
        <taxon>Pseudonocardiales</taxon>
        <taxon>Pseudonocardiaceae</taxon>
        <taxon>Actinokineospora</taxon>
    </lineage>
</organism>
<evidence type="ECO:0000256" key="4">
    <source>
        <dbReference type="ARBA" id="ARBA00022989"/>
    </source>
</evidence>
<evidence type="ECO:0000256" key="3">
    <source>
        <dbReference type="ARBA" id="ARBA00022692"/>
    </source>
</evidence>
<comment type="subcellular location">
    <subcellularLocation>
        <location evidence="1">Cell membrane</location>
        <topology evidence="1">Multi-pass membrane protein</topology>
    </subcellularLocation>
</comment>
<dbReference type="PANTHER" id="PTHR34697:SF2">
    <property type="entry name" value="PHOSPHATIDYLGLYCEROL LYSYLTRANSFERASE"/>
    <property type="match status" value="1"/>
</dbReference>
<feature type="domain" description="Phosphatidylglycerol lysyltransferase C-terminal" evidence="6">
    <location>
        <begin position="16"/>
        <end position="311"/>
    </location>
</feature>
<evidence type="ECO:0000313" key="8">
    <source>
        <dbReference type="Proteomes" id="UP001165042"/>
    </source>
</evidence>
<dbReference type="GO" id="GO:0016755">
    <property type="term" value="F:aminoacyltransferase activity"/>
    <property type="evidence" value="ECO:0007669"/>
    <property type="project" value="TreeGrafter"/>
</dbReference>
<proteinExistence type="predicted"/>
<evidence type="ECO:0000256" key="5">
    <source>
        <dbReference type="ARBA" id="ARBA00023136"/>
    </source>
</evidence>